<feature type="transmembrane region" description="Helical" evidence="1">
    <location>
        <begin position="99"/>
        <end position="118"/>
    </location>
</feature>
<name>M4NJ73_9GAMM</name>
<keyword evidence="1" id="KW-1133">Transmembrane helix</keyword>
<gene>
    <name evidence="2" type="ORF">R2APBS1_3899</name>
</gene>
<proteinExistence type="predicted"/>
<dbReference type="KEGG" id="rhd:R2APBS1_3899"/>
<evidence type="ECO:0000313" key="3">
    <source>
        <dbReference type="Proteomes" id="UP000011859"/>
    </source>
</evidence>
<dbReference type="eggNOG" id="ENOG5032CEB">
    <property type="taxonomic scope" value="Bacteria"/>
</dbReference>
<organism evidence="2 3">
    <name type="scientific">Rhodanobacter denitrificans</name>
    <dbReference type="NCBI Taxonomy" id="666685"/>
    <lineage>
        <taxon>Bacteria</taxon>
        <taxon>Pseudomonadati</taxon>
        <taxon>Pseudomonadota</taxon>
        <taxon>Gammaproteobacteria</taxon>
        <taxon>Lysobacterales</taxon>
        <taxon>Rhodanobacteraceae</taxon>
        <taxon>Rhodanobacter</taxon>
    </lineage>
</organism>
<dbReference type="AlphaFoldDB" id="M4NJ73"/>
<dbReference type="Proteomes" id="UP000011859">
    <property type="component" value="Chromosome"/>
</dbReference>
<evidence type="ECO:0000256" key="1">
    <source>
        <dbReference type="SAM" id="Phobius"/>
    </source>
</evidence>
<feature type="transmembrane region" description="Helical" evidence="1">
    <location>
        <begin position="33"/>
        <end position="54"/>
    </location>
</feature>
<evidence type="ECO:0000313" key="2">
    <source>
        <dbReference type="EMBL" id="AGG90949.1"/>
    </source>
</evidence>
<feature type="transmembrane region" description="Helical" evidence="1">
    <location>
        <begin position="61"/>
        <end position="79"/>
    </location>
</feature>
<keyword evidence="3" id="KW-1185">Reference proteome</keyword>
<dbReference type="EMBL" id="CP003470">
    <property type="protein sequence ID" value="AGG90949.1"/>
    <property type="molecule type" value="Genomic_DNA"/>
</dbReference>
<protein>
    <submittedName>
        <fullName evidence="2">Uncharacterized protein</fullName>
    </submittedName>
</protein>
<feature type="transmembrane region" description="Helical" evidence="1">
    <location>
        <begin position="7"/>
        <end position="27"/>
    </location>
</feature>
<sequence length="136" mass="14047" precursor="true">MTMVLRWALALLGILVSLVIAGLLGGLTAELVGLWHLLGVGFGAAFAVVVVAYLAAPNHRICAAVVALALGAIAAWLLLEPSFYPESYGAARAYEPTHLPIAVTYVGGLLGLLVATLIRRRSGPNHSFKADGCAAA</sequence>
<dbReference type="HOGENOM" id="CLU_158492_0_0_6"/>
<reference evidence="2 3" key="1">
    <citation type="submission" date="2012-04" db="EMBL/GenBank/DDBJ databases">
        <title>Complete genome of Rhodanobacter sp. 2APBS1.</title>
        <authorList>
            <consortium name="US DOE Joint Genome Institute"/>
            <person name="Huntemann M."/>
            <person name="Wei C.-L."/>
            <person name="Han J."/>
            <person name="Detter J.C."/>
            <person name="Han C."/>
            <person name="Tapia R."/>
            <person name="Munk A.C.C."/>
            <person name="Chen A."/>
            <person name="Krypides N."/>
            <person name="Mavromatis K."/>
            <person name="Markowitz V."/>
            <person name="Szeto E."/>
            <person name="Ivanova N."/>
            <person name="Mikhailova N."/>
            <person name="Ovchinnikova G."/>
            <person name="Pagani I."/>
            <person name="Pati A."/>
            <person name="Goodwin L."/>
            <person name="Peters L."/>
            <person name="Pitluck S."/>
            <person name="Woyke T."/>
            <person name="Prakash O."/>
            <person name="Elkins J."/>
            <person name="Brown S."/>
            <person name="Palumbo A."/>
            <person name="Hemme C."/>
            <person name="Zhou J."/>
            <person name="Watson D."/>
            <person name="Jardine P."/>
            <person name="Kostka J."/>
            <person name="Green S."/>
        </authorList>
    </citation>
    <scope>NUCLEOTIDE SEQUENCE [LARGE SCALE GENOMIC DNA]</scope>
    <source>
        <strain evidence="2 3">2APBS1</strain>
    </source>
</reference>
<keyword evidence="1" id="KW-0472">Membrane</keyword>
<accession>M4NJ73</accession>
<keyword evidence="1" id="KW-0812">Transmembrane</keyword>